<evidence type="ECO:0000313" key="1">
    <source>
        <dbReference type="EMBL" id="AIT14303.1"/>
    </source>
</evidence>
<dbReference type="Proteomes" id="UP000029889">
    <property type="component" value="Segment"/>
</dbReference>
<sequence length="128" mass="14594">MNTSSVLKAIGGVLLIEVKGEPKLCCLEDMKNTKHFSTGQIFNAIRILNDKSIADYGKVWPVYQNADGDISTDWKTIEAVRQSCESDWDFIVEVCDQLQEDVPEIVERKEVLARLEKFRHGTLQYDTI</sequence>
<dbReference type="KEGG" id="vg:22111453"/>
<reference evidence="1 2" key="1">
    <citation type="submission" date="2014-09" db="EMBL/GenBank/DDBJ databases">
        <authorList>
            <person name="Lapin J.S."/>
            <person name="Pope W.H."/>
            <person name="Hua J."/>
            <person name="Ford M.E."/>
            <person name="Conway J.F."/>
            <person name="Hatfull G.F."/>
            <person name="Hendrix R.W."/>
        </authorList>
    </citation>
    <scope>NUCLEOTIDE SEQUENCE [LARGE SCALE GENOMIC DNA]</scope>
</reference>
<evidence type="ECO:0000313" key="2">
    <source>
        <dbReference type="Proteomes" id="UP000029889"/>
    </source>
</evidence>
<organism evidence="1 2">
    <name type="scientific">Escherichia phage 121Q</name>
    <dbReference type="NCBI Taxonomy" id="1555202"/>
    <lineage>
        <taxon>Viruses</taxon>
        <taxon>Duplodnaviria</taxon>
        <taxon>Heunggongvirae</taxon>
        <taxon>Uroviricota</taxon>
        <taxon>Caudoviricetes</taxon>
        <taxon>Asteriusvirus</taxon>
        <taxon>Asteriusvirus av121Q</taxon>
    </lineage>
</organism>
<gene>
    <name evidence="1" type="primary">413</name>
    <name evidence="1" type="ORF">PBI_121Q_413</name>
</gene>
<keyword evidence="2" id="KW-1185">Reference proteome</keyword>
<protein>
    <submittedName>
        <fullName evidence="1">Uncharacterized protein</fullName>
    </submittedName>
</protein>
<name>A0A097EY01_9CAUD</name>
<dbReference type="RefSeq" id="YP_009102000.1">
    <property type="nucleotide sequence ID" value="NC_025447.1"/>
</dbReference>
<dbReference type="OrthoDB" id="19751at10239"/>
<dbReference type="EMBL" id="KM507819">
    <property type="protein sequence ID" value="AIT14303.1"/>
    <property type="molecule type" value="Genomic_DNA"/>
</dbReference>
<dbReference type="GeneID" id="22111453"/>
<accession>A0A097EY01</accession>
<proteinExistence type="predicted"/>